<feature type="transmembrane region" description="Helical" evidence="1">
    <location>
        <begin position="55"/>
        <end position="75"/>
    </location>
</feature>
<evidence type="ECO:0000256" key="1">
    <source>
        <dbReference type="SAM" id="Phobius"/>
    </source>
</evidence>
<gene>
    <name evidence="2" type="ORF">A0123_02943</name>
</gene>
<dbReference type="AlphaFoldDB" id="A0A1B6VGS5"/>
<sequence>MSRRILNIVLGGAVASSGAVLVLSRIRAGSYGPGINCTAHWLHGEQAAKVEHLDIRHSLVGIATNAAAVFFWSWLYHKALGTKPTAMRAVIITALLGPVSCLVDYKATPKRFTPGWELVFSRSDMATIYFSMVVGMALGATRQSPSTKNTKSPHA</sequence>
<comment type="caution">
    <text evidence="2">The sequence shown here is derived from an EMBL/GenBank/DDBJ whole genome shotgun (WGS) entry which is preliminary data.</text>
</comment>
<dbReference type="RefSeq" id="WP_232309266.1">
    <property type="nucleotide sequence ID" value="NZ_LUTU01000016.1"/>
</dbReference>
<name>A0A1B6VGS5_9PROT</name>
<keyword evidence="1" id="KW-1133">Transmembrane helix</keyword>
<reference evidence="2 3" key="1">
    <citation type="submission" date="2016-03" db="EMBL/GenBank/DDBJ databases">
        <title>Draft genome sequence of Gluconobacter cerinus strain CECT 9110.</title>
        <authorList>
            <person name="Sainz F."/>
            <person name="Mas A."/>
            <person name="Torija M.J."/>
        </authorList>
    </citation>
    <scope>NUCLEOTIDE SEQUENCE [LARGE SCALE GENOMIC DNA]</scope>
    <source>
        <strain evidence="2 3">CECT 9110</strain>
    </source>
</reference>
<feature type="transmembrane region" description="Helical" evidence="1">
    <location>
        <begin position="87"/>
        <end position="105"/>
    </location>
</feature>
<dbReference type="Proteomes" id="UP000077786">
    <property type="component" value="Unassembled WGS sequence"/>
</dbReference>
<evidence type="ECO:0000313" key="3">
    <source>
        <dbReference type="Proteomes" id="UP000077786"/>
    </source>
</evidence>
<keyword evidence="1" id="KW-0472">Membrane</keyword>
<keyword evidence="1" id="KW-0812">Transmembrane</keyword>
<feature type="transmembrane region" description="Helical" evidence="1">
    <location>
        <begin position="125"/>
        <end position="141"/>
    </location>
</feature>
<proteinExistence type="predicted"/>
<organism evidence="2 3">
    <name type="scientific">Gluconobacter cerinus</name>
    <dbReference type="NCBI Taxonomy" id="38307"/>
    <lineage>
        <taxon>Bacteria</taxon>
        <taxon>Pseudomonadati</taxon>
        <taxon>Pseudomonadota</taxon>
        <taxon>Alphaproteobacteria</taxon>
        <taxon>Acetobacterales</taxon>
        <taxon>Acetobacteraceae</taxon>
        <taxon>Gluconobacter</taxon>
    </lineage>
</organism>
<evidence type="ECO:0000313" key="2">
    <source>
        <dbReference type="EMBL" id="OAJ66429.1"/>
    </source>
</evidence>
<accession>A0A1B6VGS5</accession>
<dbReference type="PATRIC" id="fig|38307.3.peg.3078"/>
<dbReference type="EMBL" id="LUTU01000016">
    <property type="protein sequence ID" value="OAJ66429.1"/>
    <property type="molecule type" value="Genomic_DNA"/>
</dbReference>
<protein>
    <submittedName>
        <fullName evidence="2">Uncharacterized protein</fullName>
    </submittedName>
</protein>